<evidence type="ECO:0000313" key="15">
    <source>
        <dbReference type="Proteomes" id="UP001145021"/>
    </source>
</evidence>
<dbReference type="InterPro" id="IPR001412">
    <property type="entry name" value="aa-tRNA-synth_I_CS"/>
</dbReference>
<dbReference type="InterPro" id="IPR020751">
    <property type="entry name" value="aa-tRNA-synth_I_codon-bd_sub2"/>
</dbReference>
<dbReference type="GO" id="GO:0004818">
    <property type="term" value="F:glutamate-tRNA ligase activity"/>
    <property type="evidence" value="ECO:0007669"/>
    <property type="project" value="UniProtKB-EC"/>
</dbReference>
<dbReference type="PRINTS" id="PR00987">
    <property type="entry name" value="TRNASYNTHGLU"/>
</dbReference>
<reference evidence="14" key="1">
    <citation type="submission" date="2022-07" db="EMBL/GenBank/DDBJ databases">
        <title>Phylogenomic reconstructions and comparative analyses of Kickxellomycotina fungi.</title>
        <authorList>
            <person name="Reynolds N.K."/>
            <person name="Stajich J.E."/>
            <person name="Barry K."/>
            <person name="Grigoriev I.V."/>
            <person name="Crous P."/>
            <person name="Smith M.E."/>
        </authorList>
    </citation>
    <scope>NUCLEOTIDE SEQUENCE</scope>
    <source>
        <strain evidence="14">NBRC 105413</strain>
    </source>
</reference>
<dbReference type="CDD" id="cd00808">
    <property type="entry name" value="GluRS_core"/>
    <property type="match status" value="1"/>
</dbReference>
<dbReference type="HAMAP" id="MF_00022">
    <property type="entry name" value="Glu_tRNA_synth_type1"/>
    <property type="match status" value="1"/>
</dbReference>
<evidence type="ECO:0000256" key="6">
    <source>
        <dbReference type="ARBA" id="ARBA00022840"/>
    </source>
</evidence>
<keyword evidence="4 11" id="KW-0436">Ligase</keyword>
<dbReference type="GO" id="GO:0006424">
    <property type="term" value="P:glutamyl-tRNA aminoacylation"/>
    <property type="evidence" value="ECO:0007669"/>
    <property type="project" value="InterPro"/>
</dbReference>
<evidence type="ECO:0000256" key="7">
    <source>
        <dbReference type="ARBA" id="ARBA00022917"/>
    </source>
</evidence>
<dbReference type="FunFam" id="3.40.50.620:FF:000045">
    <property type="entry name" value="Glutamate--tRNA ligase, mitochondrial"/>
    <property type="match status" value="1"/>
</dbReference>
<dbReference type="InterPro" id="IPR004527">
    <property type="entry name" value="Glu-tRNA-ligase_bac/mito"/>
</dbReference>
<dbReference type="AlphaFoldDB" id="A0A9W7XJC9"/>
<dbReference type="InterPro" id="IPR014729">
    <property type="entry name" value="Rossmann-like_a/b/a_fold"/>
</dbReference>
<evidence type="ECO:0000256" key="2">
    <source>
        <dbReference type="ARBA" id="ARBA00007894"/>
    </source>
</evidence>
<feature type="domain" description="Aminoacyl-tRNA synthetase class I anticodon-binding" evidence="13">
    <location>
        <begin position="420"/>
        <end position="565"/>
    </location>
</feature>
<dbReference type="EC" id="6.1.1.17" evidence="3"/>
<dbReference type="InterPro" id="IPR020058">
    <property type="entry name" value="Glu/Gln-tRNA-synth_Ib_cat-dom"/>
</dbReference>
<dbReference type="InterPro" id="IPR000924">
    <property type="entry name" value="Glu/Gln-tRNA-synth"/>
</dbReference>
<dbReference type="PANTHER" id="PTHR43311:SF2">
    <property type="entry name" value="GLUTAMATE--TRNA LIGASE, MITOCHONDRIAL-RELATED"/>
    <property type="match status" value="1"/>
</dbReference>
<dbReference type="GO" id="GO:0005524">
    <property type="term" value="F:ATP binding"/>
    <property type="evidence" value="ECO:0007669"/>
    <property type="project" value="UniProtKB-KW"/>
</dbReference>
<keyword evidence="7 11" id="KW-0648">Protein biosynthesis</keyword>
<comment type="similarity">
    <text evidence="2">Belongs to the class-I aminoacyl-tRNA synthetase family. Glutamate--tRNA ligase type 1 subfamily.</text>
</comment>
<evidence type="ECO:0000256" key="1">
    <source>
        <dbReference type="ARBA" id="ARBA00004173"/>
    </source>
</evidence>
<dbReference type="PROSITE" id="PS00178">
    <property type="entry name" value="AA_TRNA_LIGASE_I"/>
    <property type="match status" value="1"/>
</dbReference>
<dbReference type="NCBIfam" id="TIGR00464">
    <property type="entry name" value="gltX_bact"/>
    <property type="match status" value="1"/>
</dbReference>
<dbReference type="Proteomes" id="UP001145021">
    <property type="component" value="Unassembled WGS sequence"/>
</dbReference>
<organism evidence="14 15">
    <name type="scientific">Coemansia asiatica</name>
    <dbReference type="NCBI Taxonomy" id="1052880"/>
    <lineage>
        <taxon>Eukaryota</taxon>
        <taxon>Fungi</taxon>
        <taxon>Fungi incertae sedis</taxon>
        <taxon>Zoopagomycota</taxon>
        <taxon>Kickxellomycotina</taxon>
        <taxon>Kickxellomycetes</taxon>
        <taxon>Kickxellales</taxon>
        <taxon>Kickxellaceae</taxon>
        <taxon>Coemansia</taxon>
    </lineage>
</organism>
<sequence>MLRLRLLGSPTRQRQPGVFSTPRFCSRAGRTLHTHANTPHIHAETRSSSVEPSGPVRVRFAPSPTGMLHLGGLRTALFNYLLSKRYGGAFILRIEDTDQKRLVSGAVGNLVKTLEWAGLSFDEGPGKPGDAGPYFQSQRGDLYRKHAYQLLDKGAAYRCFCDSHRLETIRAEAIAQGRPPMYDRRCLHLSQRQIDEKLRVGEPHTIRFIAPSPADPASADAAQFFDIVHGRMRFRGPAGFDDAVLLKSDGLPTYHLANVVDDHYMRITHVLRGEEWLISTPKHRALFRAFGWEAPQYAHLPLLMNADGSKLSKRNRDGPIQGYIDSGYLPSALVNYAALLGWHPGAGDKELYSLEELEQAFSLEGLSRSKSVVSRDRLDWLNKQHLHKEINSESTSSQGHLSRAVLEIDQHISRFSERPDARDTALRALKMCSDRLTFTHDLFGTASYLFADPDLDSEEAKKTVAKVPQDTRLYLLQAAISQLKAYPDLDFSSKPWNGLAKEIALAASVSASNSSGSLAQVSVPKSHAMMMLRFALTGQSTGPKIPELLQFFSHAEILSRLERALAKVAVD</sequence>
<evidence type="ECO:0000313" key="14">
    <source>
        <dbReference type="EMBL" id="KAJ1644401.1"/>
    </source>
</evidence>
<protein>
    <recommendedName>
        <fullName evidence="10">Glutamate--tRNA ligase, mitochondrial</fullName>
        <ecNumber evidence="3">6.1.1.17</ecNumber>
    </recommendedName>
    <alternativeName>
        <fullName evidence="9">Glutamyl-tRNA synthetase</fullName>
    </alternativeName>
</protein>
<dbReference type="InterPro" id="IPR045462">
    <property type="entry name" value="aa-tRNA-synth_I_cd-bd"/>
</dbReference>
<evidence type="ECO:0000256" key="8">
    <source>
        <dbReference type="ARBA" id="ARBA00023146"/>
    </source>
</evidence>
<evidence type="ECO:0000256" key="11">
    <source>
        <dbReference type="RuleBase" id="RU363037"/>
    </source>
</evidence>
<dbReference type="Pfam" id="PF19269">
    <property type="entry name" value="Anticodon_2"/>
    <property type="match status" value="1"/>
</dbReference>
<keyword evidence="5 11" id="KW-0547">Nucleotide-binding</keyword>
<feature type="domain" description="Glutamyl/glutaminyl-tRNA synthetase class Ib catalytic" evidence="12">
    <location>
        <begin position="56"/>
        <end position="380"/>
    </location>
</feature>
<evidence type="ECO:0000256" key="3">
    <source>
        <dbReference type="ARBA" id="ARBA00012835"/>
    </source>
</evidence>
<dbReference type="PANTHER" id="PTHR43311">
    <property type="entry name" value="GLUTAMATE--TRNA LIGASE"/>
    <property type="match status" value="1"/>
</dbReference>
<evidence type="ECO:0000256" key="10">
    <source>
        <dbReference type="ARBA" id="ARBA00072917"/>
    </source>
</evidence>
<dbReference type="GO" id="GO:0008270">
    <property type="term" value="F:zinc ion binding"/>
    <property type="evidence" value="ECO:0007669"/>
    <property type="project" value="InterPro"/>
</dbReference>
<accession>A0A9W7XJC9</accession>
<dbReference type="InterPro" id="IPR008925">
    <property type="entry name" value="aa_tRNA-synth_I_cd-bd_sf"/>
</dbReference>
<proteinExistence type="inferred from homology"/>
<dbReference type="GO" id="GO:0000049">
    <property type="term" value="F:tRNA binding"/>
    <property type="evidence" value="ECO:0007669"/>
    <property type="project" value="InterPro"/>
</dbReference>
<dbReference type="SUPFAM" id="SSF52374">
    <property type="entry name" value="Nucleotidylyl transferase"/>
    <property type="match status" value="1"/>
</dbReference>
<dbReference type="InterPro" id="IPR033910">
    <property type="entry name" value="GluRS_core"/>
</dbReference>
<keyword evidence="8 11" id="KW-0030">Aminoacyl-tRNA synthetase</keyword>
<keyword evidence="15" id="KW-1185">Reference proteome</keyword>
<dbReference type="InterPro" id="IPR049940">
    <property type="entry name" value="GluQ/Sye"/>
</dbReference>
<evidence type="ECO:0000259" key="12">
    <source>
        <dbReference type="Pfam" id="PF00749"/>
    </source>
</evidence>
<dbReference type="Gene3D" id="1.10.10.350">
    <property type="match status" value="1"/>
</dbReference>
<dbReference type="GO" id="GO:0005739">
    <property type="term" value="C:mitochondrion"/>
    <property type="evidence" value="ECO:0007669"/>
    <property type="project" value="UniProtKB-SubCell"/>
</dbReference>
<dbReference type="Pfam" id="PF00749">
    <property type="entry name" value="tRNA-synt_1c"/>
    <property type="match status" value="1"/>
</dbReference>
<keyword evidence="6 11" id="KW-0067">ATP-binding</keyword>
<dbReference type="SUPFAM" id="SSF48163">
    <property type="entry name" value="An anticodon-binding domain of class I aminoacyl-tRNA synthetases"/>
    <property type="match status" value="1"/>
</dbReference>
<comment type="caution">
    <text evidence="14">The sequence shown here is derived from an EMBL/GenBank/DDBJ whole genome shotgun (WGS) entry which is preliminary data.</text>
</comment>
<name>A0A9W7XJC9_9FUNG</name>
<dbReference type="EMBL" id="JANBOH010000168">
    <property type="protein sequence ID" value="KAJ1644401.1"/>
    <property type="molecule type" value="Genomic_DNA"/>
</dbReference>
<dbReference type="Gene3D" id="3.40.50.620">
    <property type="entry name" value="HUPs"/>
    <property type="match status" value="1"/>
</dbReference>
<evidence type="ECO:0000256" key="4">
    <source>
        <dbReference type="ARBA" id="ARBA00022598"/>
    </source>
</evidence>
<comment type="subcellular location">
    <subcellularLocation>
        <location evidence="1">Mitochondrion</location>
    </subcellularLocation>
</comment>
<evidence type="ECO:0000256" key="5">
    <source>
        <dbReference type="ARBA" id="ARBA00022741"/>
    </source>
</evidence>
<evidence type="ECO:0000259" key="13">
    <source>
        <dbReference type="Pfam" id="PF19269"/>
    </source>
</evidence>
<gene>
    <name evidence="14" type="primary">MSE1</name>
    <name evidence="14" type="ORF">LPJ64_003921</name>
</gene>
<evidence type="ECO:0000256" key="9">
    <source>
        <dbReference type="ARBA" id="ARBA00030865"/>
    </source>
</evidence>